<evidence type="ECO:0000256" key="7">
    <source>
        <dbReference type="ARBA" id="ARBA00022984"/>
    </source>
</evidence>
<evidence type="ECO:0000259" key="11">
    <source>
        <dbReference type="PROSITE" id="PS52029"/>
    </source>
</evidence>
<accession>A0A285T475</accession>
<dbReference type="PANTHER" id="PTHR30582:SF24">
    <property type="entry name" value="L,D-TRANSPEPTIDASE ERFK_SRFK-RELATED"/>
    <property type="match status" value="1"/>
</dbReference>
<evidence type="ECO:0000256" key="5">
    <source>
        <dbReference type="ARBA" id="ARBA00022801"/>
    </source>
</evidence>
<dbReference type="InterPro" id="IPR006311">
    <property type="entry name" value="TAT_signal"/>
</dbReference>
<comment type="pathway">
    <text evidence="1 9">Cell wall biogenesis; peptidoglycan biosynthesis.</text>
</comment>
<keyword evidence="10" id="KW-0732">Signal</keyword>
<dbReference type="FunFam" id="2.40.440.10:FF:000002">
    <property type="entry name" value="L,D-transpeptidase ErfK/SrfK"/>
    <property type="match status" value="1"/>
</dbReference>
<evidence type="ECO:0000313" key="12">
    <source>
        <dbReference type="EMBL" id="SOC14040.1"/>
    </source>
</evidence>
<keyword evidence="6 9" id="KW-0133">Cell shape</keyword>
<keyword evidence="12" id="KW-0449">Lipoprotein</keyword>
<comment type="similarity">
    <text evidence="2">Belongs to the YkuD family.</text>
</comment>
<dbReference type="InterPro" id="IPR005490">
    <property type="entry name" value="LD_TPept_cat_dom"/>
</dbReference>
<dbReference type="Gene3D" id="2.40.440.10">
    <property type="entry name" value="L,D-transpeptidase catalytic domain-like"/>
    <property type="match status" value="1"/>
</dbReference>
<gene>
    <name evidence="12" type="ORF">SAMN05421512_107286</name>
</gene>
<feature type="active site" description="Nucleophile" evidence="9">
    <location>
        <position position="182"/>
    </location>
</feature>
<feature type="signal peptide" evidence="10">
    <location>
        <begin position="1"/>
        <end position="29"/>
    </location>
</feature>
<evidence type="ECO:0000256" key="8">
    <source>
        <dbReference type="ARBA" id="ARBA00023316"/>
    </source>
</evidence>
<keyword evidence="3" id="KW-0328">Glycosyltransferase</keyword>
<feature type="chain" id="PRO_5012222328" evidence="10">
    <location>
        <begin position="30"/>
        <end position="220"/>
    </location>
</feature>
<name>A0A285T475_9HYPH</name>
<dbReference type="EMBL" id="OBML01000007">
    <property type="protein sequence ID" value="SOC14040.1"/>
    <property type="molecule type" value="Genomic_DNA"/>
</dbReference>
<keyword evidence="13" id="KW-1185">Reference proteome</keyword>
<dbReference type="RefSeq" id="WP_228189073.1">
    <property type="nucleotide sequence ID" value="NZ_JAJGNR010000007.1"/>
</dbReference>
<evidence type="ECO:0000256" key="1">
    <source>
        <dbReference type="ARBA" id="ARBA00004752"/>
    </source>
</evidence>
<feature type="domain" description="L,D-TPase catalytic" evidence="11">
    <location>
        <begin position="71"/>
        <end position="206"/>
    </location>
</feature>
<evidence type="ECO:0000256" key="3">
    <source>
        <dbReference type="ARBA" id="ARBA00022676"/>
    </source>
</evidence>
<dbReference type="STRING" id="538381.GCA_001696535_03826"/>
<dbReference type="CDD" id="cd16913">
    <property type="entry name" value="YkuD_like"/>
    <property type="match status" value="1"/>
</dbReference>
<dbReference type="GO" id="GO:0016757">
    <property type="term" value="F:glycosyltransferase activity"/>
    <property type="evidence" value="ECO:0007669"/>
    <property type="project" value="UniProtKB-KW"/>
</dbReference>
<dbReference type="Pfam" id="PF03734">
    <property type="entry name" value="YkuD"/>
    <property type="match status" value="1"/>
</dbReference>
<dbReference type="Proteomes" id="UP000219331">
    <property type="component" value="Unassembled WGS sequence"/>
</dbReference>
<dbReference type="GO" id="GO:0008360">
    <property type="term" value="P:regulation of cell shape"/>
    <property type="evidence" value="ECO:0007669"/>
    <property type="project" value="UniProtKB-UniRule"/>
</dbReference>
<evidence type="ECO:0000256" key="4">
    <source>
        <dbReference type="ARBA" id="ARBA00022679"/>
    </source>
</evidence>
<feature type="active site" description="Proton donor/acceptor" evidence="9">
    <location>
        <position position="166"/>
    </location>
</feature>
<evidence type="ECO:0000256" key="9">
    <source>
        <dbReference type="PROSITE-ProRule" id="PRU01373"/>
    </source>
</evidence>
<keyword evidence="8 9" id="KW-0961">Cell wall biogenesis/degradation</keyword>
<reference evidence="12 13" key="1">
    <citation type="submission" date="2017-08" db="EMBL/GenBank/DDBJ databases">
        <authorList>
            <person name="de Groot N.N."/>
        </authorList>
    </citation>
    <scope>NUCLEOTIDE SEQUENCE [LARGE SCALE GENOMIC DNA]</scope>
    <source>
        <strain evidence="12 13">USBA 352</strain>
    </source>
</reference>
<dbReference type="GO" id="GO:0071555">
    <property type="term" value="P:cell wall organization"/>
    <property type="evidence" value="ECO:0007669"/>
    <property type="project" value="UniProtKB-UniRule"/>
</dbReference>
<organism evidence="12 13">
    <name type="scientific">Stappia indica</name>
    <dbReference type="NCBI Taxonomy" id="538381"/>
    <lineage>
        <taxon>Bacteria</taxon>
        <taxon>Pseudomonadati</taxon>
        <taxon>Pseudomonadota</taxon>
        <taxon>Alphaproteobacteria</taxon>
        <taxon>Hyphomicrobiales</taxon>
        <taxon>Stappiaceae</taxon>
        <taxon>Stappia</taxon>
    </lineage>
</organism>
<protein>
    <submittedName>
        <fullName evidence="12">Lipoprotein-anchoring transpeptidase ErfK/SrfK</fullName>
    </submittedName>
</protein>
<dbReference type="PANTHER" id="PTHR30582">
    <property type="entry name" value="L,D-TRANSPEPTIDASE"/>
    <property type="match status" value="1"/>
</dbReference>
<evidence type="ECO:0000256" key="2">
    <source>
        <dbReference type="ARBA" id="ARBA00005992"/>
    </source>
</evidence>
<keyword evidence="7 9" id="KW-0573">Peptidoglycan synthesis</keyword>
<dbReference type="UniPathway" id="UPA00219"/>
<dbReference type="GO" id="GO:0018104">
    <property type="term" value="P:peptidoglycan-protein cross-linking"/>
    <property type="evidence" value="ECO:0007669"/>
    <property type="project" value="TreeGrafter"/>
</dbReference>
<dbReference type="AlphaFoldDB" id="A0A285T475"/>
<dbReference type="InterPro" id="IPR050979">
    <property type="entry name" value="LD-transpeptidase"/>
</dbReference>
<dbReference type="InterPro" id="IPR038063">
    <property type="entry name" value="Transpep_catalytic_dom"/>
</dbReference>
<dbReference type="SUPFAM" id="SSF141523">
    <property type="entry name" value="L,D-transpeptidase catalytic domain-like"/>
    <property type="match status" value="1"/>
</dbReference>
<dbReference type="PROSITE" id="PS51318">
    <property type="entry name" value="TAT"/>
    <property type="match status" value="1"/>
</dbReference>
<evidence type="ECO:0000313" key="13">
    <source>
        <dbReference type="Proteomes" id="UP000219331"/>
    </source>
</evidence>
<dbReference type="GO" id="GO:0071972">
    <property type="term" value="F:peptidoglycan L,D-transpeptidase activity"/>
    <property type="evidence" value="ECO:0007669"/>
    <property type="project" value="TreeGrafter"/>
</dbReference>
<sequence length="220" mass="24791">MTASMTRRALLVGAGALATNISLPIPAFASSKWFDGAAEDNGFQYRRTNFAVIKPHWRRQMVKYFSQESPGTVVVDTRNHFLYWIWENNTALRYGVGVGREGFQWFGRAQVRRKSLWPRWVPPPEMLKRQPDLPKLVEGGAPNNPLGPRALYLHHDGGADTGYRLHGTLEPWSIGSDVSSGCIRMFPEDIIDLYQRCPVGTRVSVLEHLGAGTPKDQERT</sequence>
<evidence type="ECO:0000256" key="6">
    <source>
        <dbReference type="ARBA" id="ARBA00022960"/>
    </source>
</evidence>
<keyword evidence="5" id="KW-0378">Hydrolase</keyword>
<keyword evidence="4" id="KW-0808">Transferase</keyword>
<dbReference type="GO" id="GO:0005576">
    <property type="term" value="C:extracellular region"/>
    <property type="evidence" value="ECO:0007669"/>
    <property type="project" value="TreeGrafter"/>
</dbReference>
<proteinExistence type="inferred from homology"/>
<dbReference type="PROSITE" id="PS52029">
    <property type="entry name" value="LD_TPASE"/>
    <property type="match status" value="1"/>
</dbReference>
<evidence type="ECO:0000256" key="10">
    <source>
        <dbReference type="SAM" id="SignalP"/>
    </source>
</evidence>